<dbReference type="Gene3D" id="3.30.450.40">
    <property type="match status" value="1"/>
</dbReference>
<dbReference type="InterPro" id="IPR029016">
    <property type="entry name" value="GAF-like_dom_sf"/>
</dbReference>
<dbReference type="Gene3D" id="1.10.10.10">
    <property type="entry name" value="Winged helix-like DNA-binding domain superfamily/Winged helix DNA-binding domain"/>
    <property type="match status" value="1"/>
</dbReference>
<keyword evidence="3" id="KW-0346">Stress response</keyword>
<dbReference type="PANTHER" id="PTHR34824">
    <property type="entry name" value="HEAT-INDUCIBLE TRANSCRIPTION REPRESSOR HRCA"/>
    <property type="match status" value="1"/>
</dbReference>
<keyword evidence="2" id="KW-0805">Transcription regulation</keyword>
<proteinExistence type="predicted"/>
<name>A0A1F7TK85_9BACT</name>
<dbReference type="SUPFAM" id="SSF55781">
    <property type="entry name" value="GAF domain-like"/>
    <property type="match status" value="1"/>
</dbReference>
<protein>
    <recommendedName>
        <fullName evidence="5">Heat-inducible transcription repressor HrcA C-terminal domain-containing protein</fullName>
    </recommendedName>
</protein>
<comment type="caution">
    <text evidence="6">The sequence shown here is derived from an EMBL/GenBank/DDBJ whole genome shotgun (WGS) entry which is preliminary data.</text>
</comment>
<dbReference type="EMBL" id="MGDT01000007">
    <property type="protein sequence ID" value="OGL66379.1"/>
    <property type="molecule type" value="Genomic_DNA"/>
</dbReference>
<dbReference type="InterPro" id="IPR036390">
    <property type="entry name" value="WH_DNA-bd_sf"/>
</dbReference>
<dbReference type="GO" id="GO:0003677">
    <property type="term" value="F:DNA binding"/>
    <property type="evidence" value="ECO:0007669"/>
    <property type="project" value="InterPro"/>
</dbReference>
<keyword evidence="1" id="KW-0678">Repressor</keyword>
<dbReference type="InterPro" id="IPR002571">
    <property type="entry name" value="HrcA"/>
</dbReference>
<gene>
    <name evidence="6" type="ORF">A2856_01655</name>
</gene>
<dbReference type="GO" id="GO:0045892">
    <property type="term" value="P:negative regulation of DNA-templated transcription"/>
    <property type="evidence" value="ECO:0007669"/>
    <property type="project" value="TreeGrafter"/>
</dbReference>
<evidence type="ECO:0000259" key="5">
    <source>
        <dbReference type="Pfam" id="PF01628"/>
    </source>
</evidence>
<dbReference type="Proteomes" id="UP000177885">
    <property type="component" value="Unassembled WGS sequence"/>
</dbReference>
<evidence type="ECO:0000256" key="4">
    <source>
        <dbReference type="ARBA" id="ARBA00023163"/>
    </source>
</evidence>
<keyword evidence="4" id="KW-0804">Transcription</keyword>
<dbReference type="InterPro" id="IPR021153">
    <property type="entry name" value="HrcA_C"/>
</dbReference>
<feature type="domain" description="Heat-inducible transcription repressor HrcA C-terminal" evidence="5">
    <location>
        <begin position="86"/>
        <end position="216"/>
    </location>
</feature>
<dbReference type="SUPFAM" id="SSF46785">
    <property type="entry name" value="Winged helix' DNA-binding domain"/>
    <property type="match status" value="1"/>
</dbReference>
<reference evidence="6 7" key="1">
    <citation type="journal article" date="2016" name="Nat. Commun.">
        <title>Thousands of microbial genomes shed light on interconnected biogeochemical processes in an aquifer system.</title>
        <authorList>
            <person name="Anantharaman K."/>
            <person name="Brown C.T."/>
            <person name="Hug L.A."/>
            <person name="Sharon I."/>
            <person name="Castelle C.J."/>
            <person name="Probst A.J."/>
            <person name="Thomas B.C."/>
            <person name="Singh A."/>
            <person name="Wilkins M.J."/>
            <person name="Karaoz U."/>
            <person name="Brodie E.L."/>
            <person name="Williams K.H."/>
            <person name="Hubbard S.S."/>
            <person name="Banfield J.F."/>
        </authorList>
    </citation>
    <scope>NUCLEOTIDE SEQUENCE [LARGE SCALE GENOMIC DNA]</scope>
</reference>
<accession>A0A1F7TK85</accession>
<evidence type="ECO:0000256" key="3">
    <source>
        <dbReference type="ARBA" id="ARBA00023016"/>
    </source>
</evidence>
<sequence length="232" mass="25712">MDSRQETILKLLVEEYIATAEPVGSKWLCEKYPLGFSPATVRHELAALEEEGYVRAPHTSAGRIPTEKAFIHYLKHFLEPASEPTAEGRMRRAVREASDGEEAVKTLAKTVADLSGEMAIVAFDPRWNYRIGFGNLMGKPDFADLEIMRTLTAMFDRFDDIMNEMYGRAPQSAQVLLGDENPFGPGTASIVVRYAHPSGVSGILGLVGPMRMDYGRNLTLLETAKDILDESD</sequence>
<dbReference type="Pfam" id="PF01628">
    <property type="entry name" value="HrcA"/>
    <property type="match status" value="1"/>
</dbReference>
<dbReference type="STRING" id="1802385.A2856_01655"/>
<evidence type="ECO:0000256" key="1">
    <source>
        <dbReference type="ARBA" id="ARBA00022491"/>
    </source>
</evidence>
<evidence type="ECO:0000313" key="6">
    <source>
        <dbReference type="EMBL" id="OGL66379.1"/>
    </source>
</evidence>
<dbReference type="AlphaFoldDB" id="A0A1F7TK85"/>
<organism evidence="6 7">
    <name type="scientific">Candidatus Uhrbacteria bacterium RIFCSPHIGHO2_01_FULL_63_20</name>
    <dbReference type="NCBI Taxonomy" id="1802385"/>
    <lineage>
        <taxon>Bacteria</taxon>
        <taxon>Candidatus Uhriibacteriota</taxon>
    </lineage>
</organism>
<evidence type="ECO:0000256" key="2">
    <source>
        <dbReference type="ARBA" id="ARBA00023015"/>
    </source>
</evidence>
<dbReference type="PANTHER" id="PTHR34824:SF1">
    <property type="entry name" value="HEAT-INDUCIBLE TRANSCRIPTION REPRESSOR HRCA"/>
    <property type="match status" value="1"/>
</dbReference>
<dbReference type="InterPro" id="IPR036388">
    <property type="entry name" value="WH-like_DNA-bd_sf"/>
</dbReference>
<evidence type="ECO:0000313" key="7">
    <source>
        <dbReference type="Proteomes" id="UP000177885"/>
    </source>
</evidence>